<sequence length="115" mass="13391">MPDRKVVVCLSGRAGNNTRKKVLRDCGLEHEFSARFKDGILNARQGLDGMEPNIEEIYMRRSMHSRDLPTIERKKHQLSTHTKLLLLALKMESLEFLVSTESKTKWWVLETTHQE</sequence>
<proteinExistence type="predicted"/>
<dbReference type="AlphaFoldDB" id="A0AAV1RH11"/>
<dbReference type="Proteomes" id="UP001314170">
    <property type="component" value="Unassembled WGS sequence"/>
</dbReference>
<reference evidence="1 2" key="1">
    <citation type="submission" date="2024-01" db="EMBL/GenBank/DDBJ databases">
        <authorList>
            <person name="Waweru B."/>
        </authorList>
    </citation>
    <scope>NUCLEOTIDE SEQUENCE [LARGE SCALE GENOMIC DNA]</scope>
</reference>
<protein>
    <submittedName>
        <fullName evidence="1">Uncharacterized protein</fullName>
    </submittedName>
</protein>
<accession>A0AAV1RH11</accession>
<evidence type="ECO:0000313" key="2">
    <source>
        <dbReference type="Proteomes" id="UP001314170"/>
    </source>
</evidence>
<keyword evidence="2" id="KW-1185">Reference proteome</keyword>
<gene>
    <name evidence="1" type="ORF">DCAF_LOCUS9453</name>
</gene>
<organism evidence="1 2">
    <name type="scientific">Dovyalis caffra</name>
    <dbReference type="NCBI Taxonomy" id="77055"/>
    <lineage>
        <taxon>Eukaryota</taxon>
        <taxon>Viridiplantae</taxon>
        <taxon>Streptophyta</taxon>
        <taxon>Embryophyta</taxon>
        <taxon>Tracheophyta</taxon>
        <taxon>Spermatophyta</taxon>
        <taxon>Magnoliopsida</taxon>
        <taxon>eudicotyledons</taxon>
        <taxon>Gunneridae</taxon>
        <taxon>Pentapetalae</taxon>
        <taxon>rosids</taxon>
        <taxon>fabids</taxon>
        <taxon>Malpighiales</taxon>
        <taxon>Salicaceae</taxon>
        <taxon>Flacourtieae</taxon>
        <taxon>Dovyalis</taxon>
    </lineage>
</organism>
<comment type="caution">
    <text evidence="1">The sequence shown here is derived from an EMBL/GenBank/DDBJ whole genome shotgun (WGS) entry which is preliminary data.</text>
</comment>
<dbReference type="EMBL" id="CAWUPB010000913">
    <property type="protein sequence ID" value="CAK7333368.1"/>
    <property type="molecule type" value="Genomic_DNA"/>
</dbReference>
<evidence type="ECO:0000313" key="1">
    <source>
        <dbReference type="EMBL" id="CAK7333368.1"/>
    </source>
</evidence>
<name>A0AAV1RH11_9ROSI</name>